<comment type="caution">
    <text evidence="3">The sequence shown here is derived from an EMBL/GenBank/DDBJ whole genome shotgun (WGS) entry which is preliminary data.</text>
</comment>
<dbReference type="GO" id="GO:0052621">
    <property type="term" value="F:diguanylate cyclase activity"/>
    <property type="evidence" value="ECO:0007669"/>
    <property type="project" value="UniProtKB-EC"/>
</dbReference>
<dbReference type="RefSeq" id="WP_141190067.1">
    <property type="nucleotide sequence ID" value="NZ_JBHUMR010000014.1"/>
</dbReference>
<keyword evidence="3" id="KW-0548">Nucleotidyltransferase</keyword>
<feature type="transmembrane region" description="Helical" evidence="1">
    <location>
        <begin position="34"/>
        <end position="54"/>
    </location>
</feature>
<dbReference type="EC" id="2.7.7.65" evidence="3"/>
<dbReference type="InterPro" id="IPR000160">
    <property type="entry name" value="GGDEF_dom"/>
</dbReference>
<name>A0ABW5PTP6_9BACI</name>
<keyword evidence="1" id="KW-1133">Transmembrane helix</keyword>
<feature type="transmembrane region" description="Helical" evidence="1">
    <location>
        <begin position="182"/>
        <end position="201"/>
    </location>
</feature>
<dbReference type="PANTHER" id="PTHR45138">
    <property type="entry name" value="REGULATORY COMPONENTS OF SENSORY TRANSDUCTION SYSTEM"/>
    <property type="match status" value="1"/>
</dbReference>
<dbReference type="CDD" id="cd01949">
    <property type="entry name" value="GGDEF"/>
    <property type="match status" value="1"/>
</dbReference>
<keyword evidence="4" id="KW-1185">Reference proteome</keyword>
<accession>A0ABW5PTP6</accession>
<evidence type="ECO:0000313" key="4">
    <source>
        <dbReference type="Proteomes" id="UP001597458"/>
    </source>
</evidence>
<evidence type="ECO:0000256" key="1">
    <source>
        <dbReference type="SAM" id="Phobius"/>
    </source>
</evidence>
<dbReference type="PANTHER" id="PTHR45138:SF9">
    <property type="entry name" value="DIGUANYLATE CYCLASE DGCM-RELATED"/>
    <property type="match status" value="1"/>
</dbReference>
<proteinExistence type="predicted"/>
<feature type="transmembrane region" description="Helical" evidence="1">
    <location>
        <begin position="7"/>
        <end position="27"/>
    </location>
</feature>
<feature type="transmembrane region" description="Helical" evidence="1">
    <location>
        <begin position="66"/>
        <end position="93"/>
    </location>
</feature>
<protein>
    <submittedName>
        <fullName evidence="3">Sensor domain-containing diguanylate cyclase</fullName>
        <ecNumber evidence="3">2.7.7.65</ecNumber>
    </submittedName>
</protein>
<reference evidence="4" key="1">
    <citation type="journal article" date="2019" name="Int. J. Syst. Evol. Microbiol.">
        <title>The Global Catalogue of Microorganisms (GCM) 10K type strain sequencing project: providing services to taxonomists for standard genome sequencing and annotation.</title>
        <authorList>
            <consortium name="The Broad Institute Genomics Platform"/>
            <consortium name="The Broad Institute Genome Sequencing Center for Infectious Disease"/>
            <person name="Wu L."/>
            <person name="Ma J."/>
        </authorList>
    </citation>
    <scope>NUCLEOTIDE SEQUENCE [LARGE SCALE GENOMIC DNA]</scope>
    <source>
        <strain evidence="4">TISTR 2241</strain>
    </source>
</reference>
<dbReference type="Gene3D" id="3.30.70.270">
    <property type="match status" value="1"/>
</dbReference>
<dbReference type="Gene3D" id="3.30.450.40">
    <property type="match status" value="1"/>
</dbReference>
<evidence type="ECO:0000259" key="2">
    <source>
        <dbReference type="PROSITE" id="PS50887"/>
    </source>
</evidence>
<dbReference type="PROSITE" id="PS50887">
    <property type="entry name" value="GGDEF"/>
    <property type="match status" value="1"/>
</dbReference>
<dbReference type="InterPro" id="IPR043128">
    <property type="entry name" value="Rev_trsase/Diguanyl_cyclase"/>
</dbReference>
<feature type="transmembrane region" description="Helical" evidence="1">
    <location>
        <begin position="105"/>
        <end position="125"/>
    </location>
</feature>
<dbReference type="InterPro" id="IPR029016">
    <property type="entry name" value="GAF-like_dom_sf"/>
</dbReference>
<keyword evidence="1" id="KW-0812">Transmembrane</keyword>
<dbReference type="EMBL" id="JBHUMR010000014">
    <property type="protein sequence ID" value="MFD2618152.1"/>
    <property type="molecule type" value="Genomic_DNA"/>
</dbReference>
<evidence type="ECO:0000313" key="3">
    <source>
        <dbReference type="EMBL" id="MFD2618152.1"/>
    </source>
</evidence>
<organism evidence="3 4">
    <name type="scientific">Terrilactibacillus laevilacticus</name>
    <dbReference type="NCBI Taxonomy" id="1380157"/>
    <lineage>
        <taxon>Bacteria</taxon>
        <taxon>Bacillati</taxon>
        <taxon>Bacillota</taxon>
        <taxon>Bacilli</taxon>
        <taxon>Bacillales</taxon>
        <taxon>Bacillaceae</taxon>
        <taxon>Terrilactibacillus</taxon>
    </lineage>
</organism>
<dbReference type="SMART" id="SM00267">
    <property type="entry name" value="GGDEF"/>
    <property type="match status" value="1"/>
</dbReference>
<keyword evidence="3" id="KW-0808">Transferase</keyword>
<sequence>MSRKLKIGIWVTWLIVIITIIPLIYHFEPPQFHYSFYSMIGMSILMMLSSISSFQVKGINIILLDAVSFAALLMFGLFINIIIMQLGIFTYLISKRMSKKELYRIPLNSIIFLLVCLVSGLVYDAIGGEIGIIKNWTGLNFVQALVYYVTSFLTNHICIYLYRKWILKVNMKFIEQDTLWEILIVVLQFPLSIILCLMYGFIGKLSIIMISVPLVSLSVIVRLINEAYKNNHFLQQISRLGQKLSEQLSVNHIRKTYFMNIFDIFPVNFVYLVTYENPNDPQLDYVMNREHKQLLPKKFNGLEDISYLAYKQGKSQQGKIKLDKGHFLDEYTDWKAKYYLITPVIRDQQVIGVFTGISENPFPSFRQWKTGTDIICSIYGTAVANALNFEKTKQESERCPLTNLYNYRYFMTILEYRFRQRSIEDAPFSLIMIDIDDFKAINDTYGHENGNMVLKGVANILESIVGNKGIAARYGGEEFIILLFDHDQKECASIAENIRHHLSLEDFVIYNEEDEFNHMIKLTVSIGYATAPSQGEDALALIRNADRAMYLGAKQKGKNRVAQYIG</sequence>
<dbReference type="SUPFAM" id="SSF55073">
    <property type="entry name" value="Nucleotide cyclase"/>
    <property type="match status" value="1"/>
</dbReference>
<dbReference type="InterPro" id="IPR050469">
    <property type="entry name" value="Diguanylate_Cyclase"/>
</dbReference>
<keyword evidence="1" id="KW-0472">Membrane</keyword>
<feature type="transmembrane region" description="Helical" evidence="1">
    <location>
        <begin position="145"/>
        <end position="162"/>
    </location>
</feature>
<dbReference type="InterPro" id="IPR029787">
    <property type="entry name" value="Nucleotide_cyclase"/>
</dbReference>
<dbReference type="Pfam" id="PF00990">
    <property type="entry name" value="GGDEF"/>
    <property type="match status" value="1"/>
</dbReference>
<dbReference type="NCBIfam" id="TIGR00254">
    <property type="entry name" value="GGDEF"/>
    <property type="match status" value="1"/>
</dbReference>
<dbReference type="Proteomes" id="UP001597458">
    <property type="component" value="Unassembled WGS sequence"/>
</dbReference>
<gene>
    <name evidence="3" type="ORF">ACFSTF_12620</name>
</gene>
<feature type="domain" description="GGDEF" evidence="2">
    <location>
        <begin position="426"/>
        <end position="566"/>
    </location>
</feature>